<dbReference type="PANTHER" id="PTHR43213">
    <property type="entry name" value="BIFUNCTIONAL DTTP/UTP PYROPHOSPHATASE/METHYLTRANSFERASE PROTEIN-RELATED"/>
    <property type="match status" value="1"/>
</dbReference>
<dbReference type="GO" id="GO:0047429">
    <property type="term" value="F:nucleoside triphosphate diphosphatase activity"/>
    <property type="evidence" value="ECO:0007669"/>
    <property type="project" value="UniProtKB-EC"/>
</dbReference>
<keyword evidence="3 4" id="KW-0546">Nucleotide metabolism</keyword>
<comment type="catalytic activity">
    <reaction evidence="4">
        <text>a ribonucleoside 5'-triphosphate + H2O = a ribonucleoside 5'-phosphate + diphosphate + H(+)</text>
        <dbReference type="Rhea" id="RHEA:23996"/>
        <dbReference type="ChEBI" id="CHEBI:15377"/>
        <dbReference type="ChEBI" id="CHEBI:15378"/>
        <dbReference type="ChEBI" id="CHEBI:33019"/>
        <dbReference type="ChEBI" id="CHEBI:58043"/>
        <dbReference type="ChEBI" id="CHEBI:61557"/>
        <dbReference type="EC" id="3.6.1.9"/>
    </reaction>
</comment>
<dbReference type="PATRIC" id="fig|645517.4.peg.432"/>
<accession>A0A1C7D5M3</accession>
<evidence type="ECO:0000256" key="2">
    <source>
        <dbReference type="ARBA" id="ARBA00022801"/>
    </source>
</evidence>
<sequence length="201" mass="21445">MTRPGSSARALVLASKSASRQDMLRSAGVPFEARPADVDERAVEAGLGGARPDQVALALAEAKALAVEAGDAAVLGSDSLVVLGNERFDKPASREDAARHLRAFSGRVMQLHAAAAIAISGDIVWRHSGVASLQVRELSDEFIEAYLQTEWPEVSYCVGVFRMEALGVQIFERIEGDYFTILGMPLVPVLGALREIGVLQS</sequence>
<keyword evidence="4" id="KW-0963">Cytoplasm</keyword>
<dbReference type="PIRSF" id="PIRSF006305">
    <property type="entry name" value="Maf"/>
    <property type="match status" value="1"/>
</dbReference>
<reference evidence="5 6" key="1">
    <citation type="submission" date="2016-07" db="EMBL/GenBank/DDBJ databases">
        <title>Complete genome sequence of Altererythrobacter namhicola JCM 16345T, containing esterase-encoding genes.</title>
        <authorList>
            <person name="Cheng H."/>
            <person name="Wu Y.-H."/>
            <person name="Jian S.-L."/>
            <person name="Huo Y.-Y."/>
            <person name="Wang C.-S."/>
            <person name="Xu X.-W."/>
        </authorList>
    </citation>
    <scope>NUCLEOTIDE SEQUENCE [LARGE SCALE GENOMIC DNA]</scope>
    <source>
        <strain evidence="5 6">JCM 16345</strain>
    </source>
</reference>
<dbReference type="Gene3D" id="3.90.950.10">
    <property type="match status" value="1"/>
</dbReference>
<evidence type="ECO:0000313" key="5">
    <source>
        <dbReference type="EMBL" id="ANU06757.1"/>
    </source>
</evidence>
<protein>
    <recommendedName>
        <fullName evidence="4">Nucleoside triphosphate pyrophosphatase</fullName>
        <ecNumber evidence="4">3.6.1.9</ecNumber>
    </recommendedName>
    <alternativeName>
        <fullName evidence="4">Nucleotide pyrophosphatase</fullName>
        <shortName evidence="4">Nucleotide PPase</shortName>
    </alternativeName>
</protein>
<dbReference type="EMBL" id="CP016545">
    <property type="protein sequence ID" value="ANU06757.1"/>
    <property type="molecule type" value="Genomic_DNA"/>
</dbReference>
<dbReference type="InterPro" id="IPR029001">
    <property type="entry name" value="ITPase-like_fam"/>
</dbReference>
<dbReference type="OrthoDB" id="9813962at2"/>
<dbReference type="Pfam" id="PF02545">
    <property type="entry name" value="Maf"/>
    <property type="match status" value="1"/>
</dbReference>
<comment type="caution">
    <text evidence="4">Lacks conserved residue(s) required for the propagation of feature annotation.</text>
</comment>
<dbReference type="InterPro" id="IPR003697">
    <property type="entry name" value="Maf-like"/>
</dbReference>
<dbReference type="GO" id="GO:0005737">
    <property type="term" value="C:cytoplasm"/>
    <property type="evidence" value="ECO:0007669"/>
    <property type="project" value="UniProtKB-SubCell"/>
</dbReference>
<dbReference type="EC" id="3.6.1.9" evidence="4"/>
<evidence type="ECO:0000256" key="3">
    <source>
        <dbReference type="ARBA" id="ARBA00023080"/>
    </source>
</evidence>
<name>A0A1C7D5M3_9SPHN</name>
<evidence type="ECO:0000256" key="1">
    <source>
        <dbReference type="ARBA" id="ARBA00001968"/>
    </source>
</evidence>
<dbReference type="SUPFAM" id="SSF52972">
    <property type="entry name" value="ITPase-like"/>
    <property type="match status" value="1"/>
</dbReference>
<dbReference type="Proteomes" id="UP000092698">
    <property type="component" value="Chromosome"/>
</dbReference>
<comment type="function">
    <text evidence="4">Nucleoside triphosphate pyrophosphatase. May have a dual role in cell division arrest and in preventing the incorporation of modified nucleotides into cellular nucleic acids.</text>
</comment>
<proteinExistence type="inferred from homology"/>
<comment type="similarity">
    <text evidence="4">Belongs to the Maf family.</text>
</comment>
<organism evidence="5 6">
    <name type="scientific">Paraurantiacibacter namhicola</name>
    <dbReference type="NCBI Taxonomy" id="645517"/>
    <lineage>
        <taxon>Bacteria</taxon>
        <taxon>Pseudomonadati</taxon>
        <taxon>Pseudomonadota</taxon>
        <taxon>Alphaproteobacteria</taxon>
        <taxon>Sphingomonadales</taxon>
        <taxon>Erythrobacteraceae</taxon>
        <taxon>Paraurantiacibacter</taxon>
    </lineage>
</organism>
<comment type="catalytic activity">
    <reaction evidence="4">
        <text>a 2'-deoxyribonucleoside 5'-triphosphate + H2O = a 2'-deoxyribonucleoside 5'-phosphate + diphosphate + H(+)</text>
        <dbReference type="Rhea" id="RHEA:44644"/>
        <dbReference type="ChEBI" id="CHEBI:15377"/>
        <dbReference type="ChEBI" id="CHEBI:15378"/>
        <dbReference type="ChEBI" id="CHEBI:33019"/>
        <dbReference type="ChEBI" id="CHEBI:61560"/>
        <dbReference type="ChEBI" id="CHEBI:65317"/>
        <dbReference type="EC" id="3.6.1.9"/>
    </reaction>
</comment>
<evidence type="ECO:0000313" key="6">
    <source>
        <dbReference type="Proteomes" id="UP000092698"/>
    </source>
</evidence>
<feature type="active site" description="Proton acceptor" evidence="4">
    <location>
        <position position="78"/>
    </location>
</feature>
<dbReference type="PANTHER" id="PTHR43213:SF5">
    <property type="entry name" value="BIFUNCTIONAL DTTP_UTP PYROPHOSPHATASE_METHYLTRANSFERASE PROTEIN-RELATED"/>
    <property type="match status" value="1"/>
</dbReference>
<keyword evidence="6" id="KW-1185">Reference proteome</keyword>
<dbReference type="GO" id="GO:0009117">
    <property type="term" value="P:nucleotide metabolic process"/>
    <property type="evidence" value="ECO:0007669"/>
    <property type="project" value="UniProtKB-KW"/>
</dbReference>
<dbReference type="KEGG" id="anh:A6F65_00432"/>
<keyword evidence="2 4" id="KW-0378">Hydrolase</keyword>
<evidence type="ECO:0000256" key="4">
    <source>
        <dbReference type="HAMAP-Rule" id="MF_00528"/>
    </source>
</evidence>
<comment type="subcellular location">
    <subcellularLocation>
        <location evidence="4">Cytoplasm</location>
    </subcellularLocation>
</comment>
<dbReference type="STRING" id="645517.A6F65_00432"/>
<comment type="cofactor">
    <cofactor evidence="1 4">
        <name>a divalent metal cation</name>
        <dbReference type="ChEBI" id="CHEBI:60240"/>
    </cofactor>
</comment>
<dbReference type="RefSeq" id="WP_067785430.1">
    <property type="nucleotide sequence ID" value="NZ_CP016545.1"/>
</dbReference>
<gene>
    <name evidence="5" type="primary">yceF</name>
    <name evidence="5" type="ORF">A6F65_00432</name>
</gene>
<dbReference type="HAMAP" id="MF_00528">
    <property type="entry name" value="Maf"/>
    <property type="match status" value="1"/>
</dbReference>
<dbReference type="AlphaFoldDB" id="A0A1C7D5M3"/>